<proteinExistence type="predicted"/>
<comment type="caution">
    <text evidence="5">The sequence shown here is derived from an EMBL/GenBank/DDBJ whole genome shotgun (WGS) entry which is preliminary data.</text>
</comment>
<dbReference type="EMBL" id="CAXDID020000025">
    <property type="protein sequence ID" value="CAL5990359.1"/>
    <property type="molecule type" value="Genomic_DNA"/>
</dbReference>
<dbReference type="Pfam" id="PF01282">
    <property type="entry name" value="Ribosomal_S24e"/>
    <property type="match status" value="1"/>
</dbReference>
<dbReference type="InterPro" id="IPR053709">
    <property type="entry name" value="eRP_eS24_sf"/>
</dbReference>
<dbReference type="EMBL" id="CAXDID020000009">
    <property type="protein sequence ID" value="CAL5978722.1"/>
    <property type="molecule type" value="Genomic_DNA"/>
</dbReference>
<sequence length="131" mass="14882">MSGLSLKFKQVVNNPVLQRTQCIVNVYHTGKHYGKLEDVRAVVCQKFKVADPKCVTLYGFETRFGGDVSTGFCCIYKNIEALKNCEPAYRQIRSGIKDKKKPLARKSIKTGKNKALKRFGTHVKKEVTKKR</sequence>
<accession>A0ABP1HX13</accession>
<dbReference type="Gene3D" id="3.30.70.3370">
    <property type="match status" value="1"/>
</dbReference>
<evidence type="ECO:0000256" key="1">
    <source>
        <dbReference type="ARBA" id="ARBA00022980"/>
    </source>
</evidence>
<dbReference type="EMBL" id="CAXDID020000048">
    <property type="protein sequence ID" value="CAL6004140.1"/>
    <property type="molecule type" value="Genomic_DNA"/>
</dbReference>
<evidence type="ECO:0000313" key="5">
    <source>
        <dbReference type="EMBL" id="CAL6004140.1"/>
    </source>
</evidence>
<evidence type="ECO:0000256" key="2">
    <source>
        <dbReference type="ARBA" id="ARBA00023274"/>
    </source>
</evidence>
<dbReference type="InterPro" id="IPR012678">
    <property type="entry name" value="Ribosomal_uL23/eL15/eS24_sf"/>
</dbReference>
<protein>
    <submittedName>
        <fullName evidence="3">HIN_006121</fullName>
    </submittedName>
    <submittedName>
        <fullName evidence="4">HIN_014326</fullName>
    </submittedName>
    <submittedName>
        <fullName evidence="5">HIN_023833</fullName>
    </submittedName>
</protein>
<keyword evidence="1" id="KW-0689">Ribosomal protein</keyword>
<dbReference type="InterPro" id="IPR001976">
    <property type="entry name" value="Ribosomal_eS24"/>
</dbReference>
<dbReference type="PANTHER" id="PTHR10496">
    <property type="entry name" value="40S RIBOSOMAL PROTEIN S24"/>
    <property type="match status" value="1"/>
</dbReference>
<keyword evidence="2" id="KW-0687">Ribonucleoprotein</keyword>
<evidence type="ECO:0000313" key="3">
    <source>
        <dbReference type="EMBL" id="CAL5978722.1"/>
    </source>
</evidence>
<name>A0ABP1HX13_9EUKA</name>
<dbReference type="SUPFAM" id="SSF54189">
    <property type="entry name" value="Ribosomal proteins S24e, L23 and L15e"/>
    <property type="match status" value="1"/>
</dbReference>
<gene>
    <name evidence="4" type="ORF">HINF_LOCUS11303</name>
    <name evidence="5" type="ORF">HINF_LOCUS18743</name>
    <name evidence="3" type="ORF">HINF_LOCUS4923</name>
</gene>
<keyword evidence="6" id="KW-1185">Reference proteome</keyword>
<dbReference type="Proteomes" id="UP001642409">
    <property type="component" value="Unassembled WGS sequence"/>
</dbReference>
<reference evidence="5 6" key="1">
    <citation type="submission" date="2024-07" db="EMBL/GenBank/DDBJ databases">
        <authorList>
            <person name="Akdeniz Z."/>
        </authorList>
    </citation>
    <scope>NUCLEOTIDE SEQUENCE [LARGE SCALE GENOMIC DNA]</scope>
</reference>
<organism evidence="5 6">
    <name type="scientific">Hexamita inflata</name>
    <dbReference type="NCBI Taxonomy" id="28002"/>
    <lineage>
        <taxon>Eukaryota</taxon>
        <taxon>Metamonada</taxon>
        <taxon>Diplomonadida</taxon>
        <taxon>Hexamitidae</taxon>
        <taxon>Hexamitinae</taxon>
        <taxon>Hexamita</taxon>
    </lineage>
</organism>
<evidence type="ECO:0000313" key="6">
    <source>
        <dbReference type="Proteomes" id="UP001642409"/>
    </source>
</evidence>
<evidence type="ECO:0000313" key="4">
    <source>
        <dbReference type="EMBL" id="CAL5990359.1"/>
    </source>
</evidence>